<evidence type="ECO:0000313" key="2">
    <source>
        <dbReference type="Proteomes" id="UP001055093"/>
    </source>
</evidence>
<accession>A0ABQ4V1A5</accession>
<comment type="caution">
    <text evidence="1">The sequence shown here is derived from an EMBL/GenBank/DDBJ whole genome shotgun (WGS) entry which is preliminary data.</text>
</comment>
<protein>
    <submittedName>
        <fullName evidence="1">Uncharacterized protein</fullName>
    </submittedName>
</protein>
<reference evidence="1" key="1">
    <citation type="journal article" date="2021" name="Front. Microbiol.">
        <title>Comprehensive Comparative Genomics and Phenotyping of Methylobacterium Species.</title>
        <authorList>
            <person name="Alessa O."/>
            <person name="Ogura Y."/>
            <person name="Fujitani Y."/>
            <person name="Takami H."/>
            <person name="Hayashi T."/>
            <person name="Sahin N."/>
            <person name="Tani A."/>
        </authorList>
    </citation>
    <scope>NUCLEOTIDE SEQUENCE</scope>
    <source>
        <strain evidence="1">DSM 14458</strain>
    </source>
</reference>
<evidence type="ECO:0000313" key="1">
    <source>
        <dbReference type="EMBL" id="GJE78080.1"/>
    </source>
</evidence>
<sequence length="407" mass="44923">MDLLPLNQLTANRQSPDALLAKLCLRNDRDASASAGRQLVQTARQYGLEMRDYLRLAIDPLKAERPEEFDGLNGYEAALKYMNLPVGNDYDSGVVLDLASDTFEYSPGTRALFPEVVDDVVRSASRQVDYENLESLVASSRTINGVVMISTVINDEDPNDAKVFAPVSEFGRFRIGTIKTSETSVRMWKIGGGYRTSYEFNRRSRLDLLTPYAARMQRELGLSKVGLVTDLLINGDTINQPAAIKYQYSFDDAKRTGVAEAGRISYKHLLAWFVQRARAGVPIDTVVGNWDAYLDWLFLFATPIAGTGTNDRTAAENLAATGFRIGGVPILNGQVNFVLSTTMPAGQLLGFRKAETVEQLTEAGSLINESERAITTQSITYVKSEVSGYRLVFGDTREIYDYGAAKP</sequence>
<dbReference type="Proteomes" id="UP001055093">
    <property type="component" value="Unassembled WGS sequence"/>
</dbReference>
<proteinExistence type="predicted"/>
<keyword evidence="2" id="KW-1185">Reference proteome</keyword>
<reference evidence="1" key="2">
    <citation type="submission" date="2021-08" db="EMBL/GenBank/DDBJ databases">
        <authorList>
            <person name="Tani A."/>
            <person name="Ola A."/>
            <person name="Ogura Y."/>
            <person name="Katsura K."/>
            <person name="Hayashi T."/>
        </authorList>
    </citation>
    <scope>NUCLEOTIDE SEQUENCE</scope>
    <source>
        <strain evidence="1">DSM 14458</strain>
    </source>
</reference>
<gene>
    <name evidence="1" type="ORF">BGCPKDLD_4691</name>
</gene>
<dbReference type="RefSeq" id="WP_238308662.1">
    <property type="nucleotide sequence ID" value="NZ_BPRE01000020.1"/>
</dbReference>
<organism evidence="1 2">
    <name type="scientific">Methylorubrum suomiense</name>
    <dbReference type="NCBI Taxonomy" id="144191"/>
    <lineage>
        <taxon>Bacteria</taxon>
        <taxon>Pseudomonadati</taxon>
        <taxon>Pseudomonadota</taxon>
        <taxon>Alphaproteobacteria</taxon>
        <taxon>Hyphomicrobiales</taxon>
        <taxon>Methylobacteriaceae</taxon>
        <taxon>Methylorubrum</taxon>
    </lineage>
</organism>
<name>A0ABQ4V1A5_9HYPH</name>
<dbReference type="EMBL" id="BPRE01000020">
    <property type="protein sequence ID" value="GJE78080.1"/>
    <property type="molecule type" value="Genomic_DNA"/>
</dbReference>